<gene>
    <name evidence="1" type="ORF">AO498_05720</name>
</gene>
<name>A0A142EL96_9BACT</name>
<keyword evidence="2" id="KW-1185">Reference proteome</keyword>
<proteinExistence type="predicted"/>
<dbReference type="PATRIC" id="fig|1727163.4.peg.1188"/>
<dbReference type="STRING" id="1727163.AO498_05720"/>
<accession>A0A142EL96</accession>
<evidence type="ECO:0000313" key="2">
    <source>
        <dbReference type="Proteomes" id="UP000073816"/>
    </source>
</evidence>
<dbReference type="AlphaFoldDB" id="A0A142EL96"/>
<dbReference type="Proteomes" id="UP000073816">
    <property type="component" value="Chromosome"/>
</dbReference>
<reference evidence="2" key="1">
    <citation type="submission" date="2015-09" db="EMBL/GenBank/DDBJ databases">
        <title>Complete sequence of Algoriphagus sp. M8-2.</title>
        <authorList>
            <person name="Shintani M."/>
        </authorList>
    </citation>
    <scope>NUCLEOTIDE SEQUENCE [LARGE SCALE GENOMIC DNA]</scope>
    <source>
        <strain evidence="2">M8-2</strain>
    </source>
</reference>
<dbReference type="KEGG" id="alm:AO498_05720"/>
<reference evidence="1 2" key="2">
    <citation type="journal article" date="2016" name="Genome Announc.">
        <title>Complete Genome Sequence of Algoriphagus sp. Strain M8-2, Isolated from a Brackish Lake.</title>
        <authorList>
            <person name="Muraguchi Y."/>
            <person name="Kushimoto K."/>
            <person name="Ohtsubo Y."/>
            <person name="Suzuki T."/>
            <person name="Dohra H."/>
            <person name="Kimbara K."/>
            <person name="Shintani M."/>
        </authorList>
    </citation>
    <scope>NUCLEOTIDE SEQUENCE [LARGE SCALE GENOMIC DNA]</scope>
    <source>
        <strain evidence="1 2">M8-2</strain>
    </source>
</reference>
<evidence type="ECO:0000313" key="1">
    <source>
        <dbReference type="EMBL" id="AMQ55901.1"/>
    </source>
</evidence>
<sequence length="529" mass="60236">MKRNMKLIYRSFCLIFLIQVWGGKVFSQQLETVQFSTPKTLYFSGEKIWLEAEVRSGSDASPSQLVYAELVDDQSRSRAYVMLPLEQGKATNYLTIPDNLPSANYLLRVYTRTSPYLSLDKGIAQQFVTVINPMVPPAPSKNKSEARRILPKAEAQIQTADQLQAILKNSSSGAQAVGVSIANPFLTGEQEQIPSSIYTELDSKPLLPELFGHILEVKVPEPDTSKTYFISVHGKQSSLYTAHPNAQGSMFVDIGGLKHWDKVILQLEDGSEMPGIEIIPPVVQTKFRADFTFPELSLTKEDLVFLETWLKASRIETYFTERYSTDSVQIVTGFVADYTYLLDDYTRFETVETVLKEYVPSVAVRSRDKKKEFRLIDMAKNMVFESNPLILVDAMPVFDSNLLAIFNPKQFQKLEILNREFYLNDRTYPGVLSFSSYLNNFGLFPLADQARFFDYLGQRPAVELKRDQFVRKISEAHVPDWRGVLWWNNSSSDLDQLEKPALPGVYVLWKRVEDTSGKSKVIASYFQLD</sequence>
<protein>
    <submittedName>
        <fullName evidence="1">Uncharacterized protein</fullName>
    </submittedName>
</protein>
<dbReference type="EMBL" id="CP012836">
    <property type="protein sequence ID" value="AMQ55901.1"/>
    <property type="molecule type" value="Genomic_DNA"/>
</dbReference>
<organism evidence="1 2">
    <name type="scientific">Algoriphagus sanaruensis</name>
    <dbReference type="NCBI Taxonomy" id="1727163"/>
    <lineage>
        <taxon>Bacteria</taxon>
        <taxon>Pseudomonadati</taxon>
        <taxon>Bacteroidota</taxon>
        <taxon>Cytophagia</taxon>
        <taxon>Cytophagales</taxon>
        <taxon>Cyclobacteriaceae</taxon>
        <taxon>Algoriphagus</taxon>
    </lineage>
</organism>